<dbReference type="EMBL" id="AGNL01020600">
    <property type="protein sequence ID" value="EJK60895.1"/>
    <property type="molecule type" value="Genomic_DNA"/>
</dbReference>
<dbReference type="Pfam" id="PF02463">
    <property type="entry name" value="SMC_N"/>
    <property type="match status" value="1"/>
</dbReference>
<keyword evidence="8" id="KW-0226">DNA condensation</keyword>
<dbReference type="OrthoDB" id="5575062at2759"/>
<evidence type="ECO:0000256" key="3">
    <source>
        <dbReference type="ARBA" id="ARBA00022618"/>
    </source>
</evidence>
<protein>
    <recommendedName>
        <fullName evidence="11">Structural maintenance of chromosomes protein</fullName>
    </recommendedName>
</protein>
<dbReference type="FunFam" id="3.40.50.300:FF:000585">
    <property type="entry name" value="Structural maintenance of chromosomes 4"/>
    <property type="match status" value="1"/>
</dbReference>
<comment type="caution">
    <text evidence="15">The sequence shown here is derived from an EMBL/GenBank/DDBJ whole genome shotgun (WGS) entry which is preliminary data.</text>
</comment>
<dbReference type="OMA" id="CPALDNM"/>
<dbReference type="PIRSF" id="PIRSF005719">
    <property type="entry name" value="SMC"/>
    <property type="match status" value="1"/>
</dbReference>
<feature type="compositionally biased region" description="Acidic residues" evidence="13">
    <location>
        <begin position="1074"/>
        <end position="1085"/>
    </location>
</feature>
<evidence type="ECO:0000256" key="7">
    <source>
        <dbReference type="ARBA" id="ARBA00023054"/>
    </source>
</evidence>
<evidence type="ECO:0000256" key="4">
    <source>
        <dbReference type="ARBA" id="ARBA00022741"/>
    </source>
</evidence>
<dbReference type="Proteomes" id="UP000266841">
    <property type="component" value="Unassembled WGS sequence"/>
</dbReference>
<dbReference type="SUPFAM" id="SSF52540">
    <property type="entry name" value="P-loop containing nucleoside triphosphate hydrolases"/>
    <property type="match status" value="1"/>
</dbReference>
<keyword evidence="4" id="KW-0547">Nucleotide-binding</keyword>
<feature type="coiled-coil region" evidence="12">
    <location>
        <begin position="266"/>
        <end position="300"/>
    </location>
</feature>
<evidence type="ECO:0000256" key="6">
    <source>
        <dbReference type="ARBA" id="ARBA00022840"/>
    </source>
</evidence>
<dbReference type="InterPro" id="IPR003395">
    <property type="entry name" value="RecF/RecN/SMC_N"/>
</dbReference>
<feature type="region of interest" description="Disordered" evidence="13">
    <location>
        <begin position="1134"/>
        <end position="1167"/>
    </location>
</feature>
<evidence type="ECO:0000256" key="5">
    <source>
        <dbReference type="ARBA" id="ARBA00022776"/>
    </source>
</evidence>
<dbReference type="InterPro" id="IPR024704">
    <property type="entry name" value="SMC"/>
</dbReference>
<evidence type="ECO:0000256" key="13">
    <source>
        <dbReference type="SAM" id="MobiDB-lite"/>
    </source>
</evidence>
<sequence length="1352" mass="151187">MTEMEDKNNSNTTEGPPIAMGAMEDDANDALDGGVVEMQEGGADRGLGAPPGVEMPTAVAADEGRPPARLMITKMELTNFKSYAGTKTIGPFHKCFSSVVGPNGSGKSNVIDAMLFVFGKRAKKLRLNKVSELIHSSDAYKDSPLQYAKVSVYFHEIVDTGEGDDDYDVVEGSEIVISRLARRDNTSQYQLGNRNATFKKVAEFLGSKGIDLDNNRFLILQGEVEMISMMPPKGKTENDEGLLEYLEDIIGSNSYVEPANLAAEKVEQLTEVRQEKLNRVKAAEKEKDGLAGAKAEAEALVSKDREIRRKRNVLFQIHGMHARREGEEASEQRGLLSEKLDAERLRLSEADERVAEIENGMSDQKKEYDRVYAELTETKESYTAYERQDIQMKENIKFEKGNIKKLEGKVTAEQSKMEDAQTALDEAEESIPTLEKRIEKCTETKADEDSKLAAIFEETKEITEQLRVELEEKTQELAPLLAERSVYQNSLDTAQMEVKLLVDTATRASEQLVRAEEELASIDSAQLGKRKELKELESQLGKDKARVKEAEVEIKEMTEKETRLAKKSTDLLTQLEVSRASMQSTTGRSRVTNAILKAAKKNGELANCGVMGRLGDLATIDEKYDVAVSTACGMLDHIVVQTTAGTQKCLEFLRKHNLGRASFVPLDKMKKGAHDRQVSTPEGAPRLFDLINPGHISITPALFLAVGNTLVAPDLETATRWAYEFGKRWRVVTVDGKLIETSGTMSGGGKSVQKGKMKLSNGKKGTKTVNPMVETSEEDCKKLESEARAAQDKLKACRVRRRDLADEIRSLNKEIKTLSVKLPKLQMEIEGFDTTRQELTKQLPALRQQSTLSDADLSKKAQLLDKVDECKSEMAECVKVTKELEETVAKLQKSIINAGGSKLKNQQKACDKAKKALNDSNKELNSAKSTIANSKKTMKKAGRQRETAESELEKSRESLERMQEEQKELQGGAQEVKDAYEQVKEEEAIKRKELEGSAQQKLKCVEVELSAKIEALEKTIKDSERKSNHWRKEAGQLRKIERQEEIDYDFSDDEDEDDDDDAKVTTEKGTANSDAEDDAMDEDNGEDYKGQEDGDENKKADVRSEVKLFIIAAKASGCVPRAVLHRIDQGRHFHPREGERFDSQERQHGVSDLDQITSERNEARKEHEDLRRLRLEKFMDGFSQITLKLKEMYQMITLGGDAELELVDSLDPFSEGIVFSVRPPKKSWKNIANLSGGEKTLSSLALVFALHHYKPTPLYVMDEIDAALDFKNVSIVAHYIKERTKNAQFIIISLRNNMFELADRLVGIYKTNNCTKSVTINPRTFTKGGMFQDQGAIRGPLKARTNTEQETA</sequence>
<feature type="compositionally biased region" description="Basic and acidic residues" evidence="13">
    <location>
        <begin position="1086"/>
        <end position="1099"/>
    </location>
</feature>
<reference evidence="15 16" key="1">
    <citation type="journal article" date="2012" name="Genome Biol.">
        <title>Genome and low-iron response of an oceanic diatom adapted to chronic iron limitation.</title>
        <authorList>
            <person name="Lommer M."/>
            <person name="Specht M."/>
            <person name="Roy A.S."/>
            <person name="Kraemer L."/>
            <person name="Andreson R."/>
            <person name="Gutowska M.A."/>
            <person name="Wolf J."/>
            <person name="Bergner S.V."/>
            <person name="Schilhabel M.B."/>
            <person name="Klostermeier U.C."/>
            <person name="Beiko R.G."/>
            <person name="Rosenstiel P."/>
            <person name="Hippler M."/>
            <person name="Laroche J."/>
        </authorList>
    </citation>
    <scope>NUCLEOTIDE SEQUENCE [LARGE SCALE GENOMIC DNA]</scope>
    <source>
        <strain evidence="15 16">CCMP1005</strain>
    </source>
</reference>
<keyword evidence="10" id="KW-0131">Cell cycle</keyword>
<evidence type="ECO:0000256" key="1">
    <source>
        <dbReference type="ARBA" id="ARBA00004123"/>
    </source>
</evidence>
<dbReference type="PANTHER" id="PTHR18937">
    <property type="entry name" value="STRUCTURAL MAINTENANCE OF CHROMOSOMES SMC FAMILY MEMBER"/>
    <property type="match status" value="1"/>
</dbReference>
<evidence type="ECO:0000256" key="12">
    <source>
        <dbReference type="SAM" id="Coils"/>
    </source>
</evidence>
<keyword evidence="3" id="KW-0132">Cell division</keyword>
<feature type="region of interest" description="Disordered" evidence="13">
    <location>
        <begin position="1043"/>
        <end position="1099"/>
    </location>
</feature>
<feature type="coiled-coil region" evidence="12">
    <location>
        <begin position="340"/>
        <end position="367"/>
    </location>
</feature>
<dbReference type="FunFam" id="3.40.50.300:FF:000481">
    <property type="entry name" value="Structural maintenance of chromosomes 4"/>
    <property type="match status" value="1"/>
</dbReference>
<feature type="region of interest" description="Disordered" evidence="13">
    <location>
        <begin position="933"/>
        <end position="955"/>
    </location>
</feature>
<dbReference type="Pfam" id="PF06470">
    <property type="entry name" value="SMC_hinge"/>
    <property type="match status" value="1"/>
</dbReference>
<dbReference type="SMART" id="SM00968">
    <property type="entry name" value="SMC_hinge"/>
    <property type="match status" value="1"/>
</dbReference>
<dbReference type="eggNOG" id="KOG0996">
    <property type="taxonomic scope" value="Eukaryota"/>
</dbReference>
<name>K0S6J9_THAOC</name>
<evidence type="ECO:0000256" key="8">
    <source>
        <dbReference type="ARBA" id="ARBA00023067"/>
    </source>
</evidence>
<dbReference type="InterPro" id="IPR036277">
    <property type="entry name" value="SMC_hinge_sf"/>
</dbReference>
<feature type="compositionally biased region" description="Acidic residues" evidence="13">
    <location>
        <begin position="1046"/>
        <end position="1061"/>
    </location>
</feature>
<dbReference type="Gene3D" id="3.30.70.1620">
    <property type="match status" value="1"/>
</dbReference>
<feature type="compositionally biased region" description="Basic and acidic residues" evidence="13">
    <location>
        <begin position="943"/>
        <end position="955"/>
    </location>
</feature>
<dbReference type="GO" id="GO:0051301">
    <property type="term" value="P:cell division"/>
    <property type="evidence" value="ECO:0007669"/>
    <property type="project" value="UniProtKB-KW"/>
</dbReference>
<proteinExistence type="inferred from homology"/>
<evidence type="ECO:0000256" key="9">
    <source>
        <dbReference type="ARBA" id="ARBA00023242"/>
    </source>
</evidence>
<evidence type="ECO:0000259" key="14">
    <source>
        <dbReference type="SMART" id="SM00968"/>
    </source>
</evidence>
<feature type="region of interest" description="Disordered" evidence="13">
    <location>
        <begin position="745"/>
        <end position="769"/>
    </location>
</feature>
<dbReference type="PANTHER" id="PTHR18937:SF172">
    <property type="entry name" value="STRUCTURAL MAINTENANCE OF CHROMOSOMES PROTEIN"/>
    <property type="match status" value="1"/>
</dbReference>
<evidence type="ECO:0000256" key="2">
    <source>
        <dbReference type="ARBA" id="ARBA00006005"/>
    </source>
</evidence>
<dbReference type="Gene3D" id="3.40.50.300">
    <property type="entry name" value="P-loop containing nucleotide triphosphate hydrolases"/>
    <property type="match status" value="2"/>
</dbReference>
<dbReference type="Gene3D" id="1.20.1060.20">
    <property type="match status" value="1"/>
</dbReference>
<dbReference type="GO" id="GO:0007076">
    <property type="term" value="P:mitotic chromosome condensation"/>
    <property type="evidence" value="ECO:0007669"/>
    <property type="project" value="TreeGrafter"/>
</dbReference>
<feature type="coiled-coil region" evidence="12">
    <location>
        <begin position="403"/>
        <end position="567"/>
    </location>
</feature>
<dbReference type="InterPro" id="IPR010935">
    <property type="entry name" value="SMC_hinge"/>
</dbReference>
<feature type="domain" description="SMC hinge" evidence="14">
    <location>
        <begin position="608"/>
        <end position="722"/>
    </location>
</feature>
<dbReference type="SUPFAM" id="SSF75553">
    <property type="entry name" value="Smc hinge domain"/>
    <property type="match status" value="1"/>
</dbReference>
<keyword evidence="16" id="KW-1185">Reference proteome</keyword>
<evidence type="ECO:0000313" key="16">
    <source>
        <dbReference type="Proteomes" id="UP000266841"/>
    </source>
</evidence>
<accession>K0S6J9</accession>
<keyword evidence="5" id="KW-0498">Mitosis</keyword>
<evidence type="ECO:0000313" key="15">
    <source>
        <dbReference type="EMBL" id="EJK60895.1"/>
    </source>
</evidence>
<dbReference type="GO" id="GO:0005634">
    <property type="term" value="C:nucleus"/>
    <property type="evidence" value="ECO:0007669"/>
    <property type="project" value="UniProtKB-SubCell"/>
</dbReference>
<keyword evidence="7 12" id="KW-0175">Coiled coil</keyword>
<feature type="coiled-coil region" evidence="12">
    <location>
        <begin position="773"/>
        <end position="828"/>
    </location>
</feature>
<comment type="similarity">
    <text evidence="2">Belongs to the SMC family. SMC4 subfamily.</text>
</comment>
<organism evidence="15 16">
    <name type="scientific">Thalassiosira oceanica</name>
    <name type="common">Marine diatom</name>
    <dbReference type="NCBI Taxonomy" id="159749"/>
    <lineage>
        <taxon>Eukaryota</taxon>
        <taxon>Sar</taxon>
        <taxon>Stramenopiles</taxon>
        <taxon>Ochrophyta</taxon>
        <taxon>Bacillariophyta</taxon>
        <taxon>Coscinodiscophyceae</taxon>
        <taxon>Thalassiosirophycidae</taxon>
        <taxon>Thalassiosirales</taxon>
        <taxon>Thalassiosiraceae</taxon>
        <taxon>Thalassiosira</taxon>
    </lineage>
</organism>
<comment type="subcellular location">
    <subcellularLocation>
        <location evidence="1 11">Nucleus</location>
    </subcellularLocation>
</comment>
<gene>
    <name evidence="15" type="ORF">THAOC_18688</name>
</gene>
<dbReference type="GO" id="GO:0000796">
    <property type="term" value="C:condensin complex"/>
    <property type="evidence" value="ECO:0007669"/>
    <property type="project" value="TreeGrafter"/>
</dbReference>
<evidence type="ECO:0000256" key="10">
    <source>
        <dbReference type="ARBA" id="ARBA00023306"/>
    </source>
</evidence>
<keyword evidence="6" id="KW-0067">ATP-binding</keyword>
<keyword evidence="9 11" id="KW-0539">Nucleus</keyword>
<feature type="region of interest" description="Disordered" evidence="13">
    <location>
        <begin position="1"/>
        <end position="65"/>
    </location>
</feature>
<evidence type="ECO:0000256" key="11">
    <source>
        <dbReference type="PIRNR" id="PIRNR005719"/>
    </source>
</evidence>
<dbReference type="GO" id="GO:0005524">
    <property type="term" value="F:ATP binding"/>
    <property type="evidence" value="ECO:0007669"/>
    <property type="project" value="UniProtKB-KW"/>
</dbReference>
<dbReference type="InterPro" id="IPR027417">
    <property type="entry name" value="P-loop_NTPase"/>
</dbReference>
<dbReference type="GO" id="GO:0016887">
    <property type="term" value="F:ATP hydrolysis activity"/>
    <property type="evidence" value="ECO:0007669"/>
    <property type="project" value="InterPro"/>
</dbReference>